<reference evidence="3 4" key="1">
    <citation type="submission" date="2019-02" db="EMBL/GenBank/DDBJ databases">
        <title>Genome sequencing of the rare red list fungi Phellinidium pouzarii.</title>
        <authorList>
            <person name="Buettner E."/>
            <person name="Kellner H."/>
        </authorList>
    </citation>
    <scope>NUCLEOTIDE SEQUENCE [LARGE SCALE GENOMIC DNA]</scope>
    <source>
        <strain evidence="3 4">DSM 108285</strain>
    </source>
</reference>
<feature type="domain" description="Peptidase S9 prolyl oligopeptidase catalytic" evidence="2">
    <location>
        <begin position="448"/>
        <end position="577"/>
    </location>
</feature>
<dbReference type="InterPro" id="IPR000985">
    <property type="entry name" value="Lectin_LegA_CS"/>
</dbReference>
<protein>
    <recommendedName>
        <fullName evidence="2">Peptidase S9 prolyl oligopeptidase catalytic domain-containing protein</fullName>
    </recommendedName>
</protein>
<gene>
    <name evidence="3" type="ORF">EW145_g4691</name>
</gene>
<dbReference type="PROSITE" id="PS00308">
    <property type="entry name" value="LECTIN_LEGUME_ALPHA"/>
    <property type="match status" value="1"/>
</dbReference>
<dbReference type="InterPro" id="IPR050955">
    <property type="entry name" value="Plant_Biomass_Hydrol_Est"/>
</dbReference>
<evidence type="ECO:0000259" key="2">
    <source>
        <dbReference type="Pfam" id="PF00326"/>
    </source>
</evidence>
<dbReference type="InterPro" id="IPR001375">
    <property type="entry name" value="Peptidase_S9_cat"/>
</dbReference>
<dbReference type="SUPFAM" id="SSF53474">
    <property type="entry name" value="alpha/beta-Hydrolases"/>
    <property type="match status" value="1"/>
</dbReference>
<keyword evidence="1" id="KW-0732">Signal</keyword>
<dbReference type="Pfam" id="PF00326">
    <property type="entry name" value="Peptidase_S9"/>
    <property type="match status" value="1"/>
</dbReference>
<evidence type="ECO:0000313" key="4">
    <source>
        <dbReference type="Proteomes" id="UP000308199"/>
    </source>
</evidence>
<dbReference type="PANTHER" id="PTHR43037:SF4">
    <property type="entry name" value="PEPTIDASE S9 PROLYL OLIGOPEPTIDASE CATALYTIC DOMAIN-CONTAINING PROTEIN"/>
    <property type="match status" value="1"/>
</dbReference>
<organism evidence="3 4">
    <name type="scientific">Phellinidium pouzarii</name>
    <dbReference type="NCBI Taxonomy" id="167371"/>
    <lineage>
        <taxon>Eukaryota</taxon>
        <taxon>Fungi</taxon>
        <taxon>Dikarya</taxon>
        <taxon>Basidiomycota</taxon>
        <taxon>Agaricomycotina</taxon>
        <taxon>Agaricomycetes</taxon>
        <taxon>Hymenochaetales</taxon>
        <taxon>Hymenochaetaceae</taxon>
        <taxon>Phellinidium</taxon>
    </lineage>
</organism>
<sequence>MELDAESYFLQWKLSLSEDWDVLGPFPIHAREQHFLNPGFPLDLTVPYKHEANKTWPSSYADSAEVTWTKFQSGNQGNLSVSFPDIRWSYLRATDGWAALQHHSILHTTLTVTPLQITPKPPPLPPLRILVELKQGTFFSILPKEALESFSPEWHVGNVYDLLGAAPNSVELPGTLSVNKSTTFDFFVSGDYEIRLFGDPRDNSEEDPTLKLNVSVSLDERRNAVVRQDFRDVVCDFVDGYAFGDVLGVGLRSLDGWWTVEGIQVPVNSTKELGLSIHSRQTIAPSQIRVIPISIKQNKPFTGNTISFSLDLVEHLPGSDIPRSRANIPVTLIPRFIPLWNASKCDAIRAVFFFAMSHPTIFLAKPPRFSSLDSSSIPILALHGAGVEIVTSPFWADAIHRQKHSWVIMPVGRTEWGLDWHGGSASEAWASVEALSSILHTHWEAWTFQHNTEVVLLGHSNGGQGVWHLTAHYPDRVRAALPAAGYLNAQAYVPLTLARGWRFADPALRMVLESSLTHDNNELFLTADKVPVLAIHGGDDTNVPPWHSREYVSVARSWGTSANISFHEDEGQPHWYPEVFQGAHVENFLDAMLDPDLKRDPQPVHFTLTVIDPAHSGSLHGWKIDALLIPGSDDAIRVRTTNVREFSFSTFAGGLNSRELLVNGEQLSITRSDDSSQAFSMSDDGIWTHKILISSVLSRPPGRIQNILDTSGPLTIVIPSDLLAFPKALSAALRFVHALDVYLKLDAEIILDTFALRQGAWPVEMKGSLIIIGGAENTFARSLLQVTPQRRLTEFGIGENGEWLFRDQPLSRFESLGIMFTHPHPMSAESAAVFLAGTDTSGLERALRLFPLRTGIAVPDWVIIGLTADRLGAGGVVGAGVWNSSWKWSEAMSWMM</sequence>
<evidence type="ECO:0000313" key="3">
    <source>
        <dbReference type="EMBL" id="THH05576.1"/>
    </source>
</evidence>
<dbReference type="GO" id="GO:0006508">
    <property type="term" value="P:proteolysis"/>
    <property type="evidence" value="ECO:0007669"/>
    <property type="project" value="InterPro"/>
</dbReference>
<dbReference type="GO" id="GO:0008236">
    <property type="term" value="F:serine-type peptidase activity"/>
    <property type="evidence" value="ECO:0007669"/>
    <property type="project" value="InterPro"/>
</dbReference>
<dbReference type="InterPro" id="IPR029058">
    <property type="entry name" value="AB_hydrolase_fold"/>
</dbReference>
<dbReference type="AlphaFoldDB" id="A0A4S4L2J8"/>
<dbReference type="OrthoDB" id="449091at2759"/>
<accession>A0A4S4L2J8</accession>
<proteinExistence type="predicted"/>
<keyword evidence="4" id="KW-1185">Reference proteome</keyword>
<dbReference type="Gene3D" id="3.40.50.1820">
    <property type="entry name" value="alpha/beta hydrolase"/>
    <property type="match status" value="1"/>
</dbReference>
<dbReference type="Proteomes" id="UP000308199">
    <property type="component" value="Unassembled WGS sequence"/>
</dbReference>
<dbReference type="EMBL" id="SGPK01000251">
    <property type="protein sequence ID" value="THH05576.1"/>
    <property type="molecule type" value="Genomic_DNA"/>
</dbReference>
<evidence type="ECO:0000256" key="1">
    <source>
        <dbReference type="ARBA" id="ARBA00022729"/>
    </source>
</evidence>
<dbReference type="PANTHER" id="PTHR43037">
    <property type="entry name" value="UNNAMED PRODUCT-RELATED"/>
    <property type="match status" value="1"/>
</dbReference>
<comment type="caution">
    <text evidence="3">The sequence shown here is derived from an EMBL/GenBank/DDBJ whole genome shotgun (WGS) entry which is preliminary data.</text>
</comment>
<name>A0A4S4L2J8_9AGAM</name>